<organism evidence="2 3">
    <name type="scientific">Porphyromonas miyakawae</name>
    <dbReference type="NCBI Taxonomy" id="3137470"/>
    <lineage>
        <taxon>Bacteria</taxon>
        <taxon>Pseudomonadati</taxon>
        <taxon>Bacteroidota</taxon>
        <taxon>Bacteroidia</taxon>
        <taxon>Bacteroidales</taxon>
        <taxon>Porphyromonadaceae</taxon>
        <taxon>Porphyromonas</taxon>
    </lineage>
</organism>
<dbReference type="Proteomes" id="UP001628220">
    <property type="component" value="Unassembled WGS sequence"/>
</dbReference>
<dbReference type="RefSeq" id="WP_411915701.1">
    <property type="nucleotide sequence ID" value="NZ_BAAFSF010000002.1"/>
</dbReference>
<keyword evidence="3" id="KW-1185">Reference proteome</keyword>
<proteinExistence type="predicted"/>
<keyword evidence="1" id="KW-0732">Signal</keyword>
<dbReference type="EMBL" id="BAAFSF010000002">
    <property type="protein sequence ID" value="GAB1251885.1"/>
    <property type="molecule type" value="Genomic_DNA"/>
</dbReference>
<gene>
    <name evidence="2" type="ORF">Tsumi_09900</name>
</gene>
<evidence type="ECO:0000256" key="1">
    <source>
        <dbReference type="SAM" id="SignalP"/>
    </source>
</evidence>
<reference evidence="2 3" key="1">
    <citation type="journal article" date="2025" name="Int. J. Syst. Evol. Microbiol.">
        <title>Desulfovibrio falkowii sp. nov., Porphyromonas miyakawae sp. nov., Mediterraneibacter flintii sp. nov. and Owariibacterium komagatae gen. nov., sp. nov., isolated from human faeces.</title>
        <authorList>
            <person name="Hamaguchi T."/>
            <person name="Ohara M."/>
            <person name="Hisatomi A."/>
            <person name="Sekiguchi K."/>
            <person name="Takeda J.I."/>
            <person name="Ueyama J."/>
            <person name="Ito M."/>
            <person name="Nishiwaki H."/>
            <person name="Ogi T."/>
            <person name="Hirayama M."/>
            <person name="Ohkuma M."/>
            <person name="Sakamoto M."/>
            <person name="Ohno K."/>
        </authorList>
    </citation>
    <scope>NUCLEOTIDE SEQUENCE [LARGE SCALE GENOMIC DNA]</scope>
    <source>
        <strain evidence="2 3">13CB11C</strain>
    </source>
</reference>
<evidence type="ECO:0000313" key="3">
    <source>
        <dbReference type="Proteomes" id="UP001628220"/>
    </source>
</evidence>
<feature type="signal peptide" evidence="1">
    <location>
        <begin position="1"/>
        <end position="22"/>
    </location>
</feature>
<comment type="caution">
    <text evidence="2">The sequence shown here is derived from an EMBL/GenBank/DDBJ whole genome shotgun (WGS) entry which is preliminary data.</text>
</comment>
<evidence type="ECO:0000313" key="2">
    <source>
        <dbReference type="EMBL" id="GAB1251885.1"/>
    </source>
</evidence>
<feature type="chain" id="PRO_5047245455" evidence="1">
    <location>
        <begin position="23"/>
        <end position="314"/>
    </location>
</feature>
<name>A0ABQ0E2E0_9PORP</name>
<protein>
    <submittedName>
        <fullName evidence="2">Uncharacterized protein</fullName>
    </submittedName>
</protein>
<sequence>MKEKVICFLVLALVSSSTLMFGQDSILDYWDKKEVFPDSVICPAPPVSPIPENVVLDYLCNTRNDCFINPNSRYRLHYYPVCKVEARNYWLLMYEITDGYSIDRYIASYIESEDKIAYRLHVYSSVGCDLPTIFYKLRDDRIEIFRKIPKIEDYPGQDTIQEIYRLDRSLSLISSNFPEDDFIPILTEDIIPDFQLSRATNEKSIIYKIEGLSSEGAEAKVNYVNGKISKSITTVYGETAQATIIYEYEAQKIKVLETKYSYKRMIEDVESDNDMSLDYRISYFIDYDGKVVGAEAPEHIDIFREFQRVVPFEL</sequence>
<accession>A0ABQ0E2E0</accession>